<reference evidence="5 6" key="1">
    <citation type="submission" date="2014-04" db="EMBL/GenBank/DDBJ databases">
        <title>Evolutionary Origins and Diversification of the Mycorrhizal Mutualists.</title>
        <authorList>
            <consortium name="DOE Joint Genome Institute"/>
            <consortium name="Mycorrhizal Genomics Consortium"/>
            <person name="Kohler A."/>
            <person name="Kuo A."/>
            <person name="Nagy L.G."/>
            <person name="Floudas D."/>
            <person name="Copeland A."/>
            <person name="Barry K.W."/>
            <person name="Cichocki N."/>
            <person name="Veneault-Fourrey C."/>
            <person name="LaButti K."/>
            <person name="Lindquist E.A."/>
            <person name="Lipzen A."/>
            <person name="Lundell T."/>
            <person name="Morin E."/>
            <person name="Murat C."/>
            <person name="Riley R."/>
            <person name="Ohm R."/>
            <person name="Sun H."/>
            <person name="Tunlid A."/>
            <person name="Henrissat B."/>
            <person name="Grigoriev I.V."/>
            <person name="Hibbett D.S."/>
            <person name="Martin F."/>
        </authorList>
    </citation>
    <scope>NUCLEOTIDE SEQUENCE [LARGE SCALE GENOMIC DNA]</scope>
    <source>
        <strain evidence="5 6">FD-317 M1</strain>
    </source>
</reference>
<sequence>MSFAFIPRKVGKNAQSKPAVKNSFNRPPPPSVSTISASKEPPTRSNEDLGWAEEIAILVVLSLTNYQLWANGDIRRRLEEGNGGFLPLRYVLKHSSLIHEYEHHSSQLSMPSESVIVKELRRHAEDAVEVRMVLSPPKWSNWGASSGSSSSRADEGMYEIRPKNAVSFEQQSEAYTRDYWEKRTVYIENLPPAYRTIPGIYRFIRNICRCSTSNAATTSNVDPLNVQVQRISYPPHYFDANDASASRTKSSRSKGKAFAFIVLSSPEEVAHLSSVWSWDLRQERPLTDGARTYGFRALPKANWEALKDEYLAWRKTLLDEIFTAQENGDVSAMDEAPPDNHDISEGEGESGEWDWPEENMPTLTSSSPYPPNCLIFVRNVHSGTNKTTLRTLFRKMLINVRRNGGPSAGVSDTESIDYVDYTKGMDTCYLRLASPVDARLLVSYLCDPSHPRQVVQREALDDNGVETEGETGNCLRAELVQGRREEFYWEKVPIKVRQETVRKALSSTNVSLSTSGASSSNSAPGPSHTTADPDATMLSPSSLYPPDCLLFVRNIHLGTNKTTLRALFTNILSSQKSDGDASTGMKGSTGSIDYVDYTKGTDTCHLRLSSPLDARCLEEYFEQNEVVQSGPLDDGAGISSGEVSSAIVAELVRGTKERIYWEKVPLKVRQEAVRRAVASAASTGAGEIAKKRKQAVADDIGVSGVGAVVEVETRKDAHGGDESGGTRRAGDGDIRVGPKRRRKK</sequence>
<evidence type="ECO:0000256" key="3">
    <source>
        <dbReference type="SAM" id="MobiDB-lite"/>
    </source>
</evidence>
<proteinExistence type="predicted"/>
<dbReference type="InterPro" id="IPR045537">
    <property type="entry name" value="Lar7_xRRM"/>
</dbReference>
<dbReference type="Proteomes" id="UP000053593">
    <property type="component" value="Unassembled WGS sequence"/>
</dbReference>
<dbReference type="GO" id="GO:1904868">
    <property type="term" value="P:telomerase catalytic core complex assembly"/>
    <property type="evidence" value="ECO:0007669"/>
    <property type="project" value="InterPro"/>
</dbReference>
<evidence type="ECO:0000256" key="1">
    <source>
        <dbReference type="ARBA" id="ARBA00022884"/>
    </source>
</evidence>
<protein>
    <recommendedName>
        <fullName evidence="4">XRRM domain-containing protein</fullName>
    </recommendedName>
</protein>
<accession>A0A0D0CIF3</accession>
<evidence type="ECO:0000256" key="2">
    <source>
        <dbReference type="PROSITE-ProRule" id="PRU01288"/>
    </source>
</evidence>
<dbReference type="GO" id="GO:0070034">
    <property type="term" value="F:telomerase RNA binding"/>
    <property type="evidence" value="ECO:0007669"/>
    <property type="project" value="InterPro"/>
</dbReference>
<gene>
    <name evidence="5" type="ORF">GYMLUDRAFT_242628</name>
</gene>
<dbReference type="AlphaFoldDB" id="A0A0D0CIF3"/>
<feature type="compositionally biased region" description="Low complexity" evidence="3">
    <location>
        <begin position="508"/>
        <end position="527"/>
    </location>
</feature>
<feature type="compositionally biased region" description="Acidic residues" evidence="3">
    <location>
        <begin position="345"/>
        <end position="357"/>
    </location>
</feature>
<keyword evidence="6" id="KW-1185">Reference proteome</keyword>
<evidence type="ECO:0000313" key="6">
    <source>
        <dbReference type="Proteomes" id="UP000053593"/>
    </source>
</evidence>
<feature type="region of interest" description="Disordered" evidence="3">
    <location>
        <begin position="508"/>
        <end position="538"/>
    </location>
</feature>
<dbReference type="PROSITE" id="PS51939">
    <property type="entry name" value="XRRM"/>
    <property type="match status" value="2"/>
</dbReference>
<feature type="domain" description="XRRM" evidence="4">
    <location>
        <begin position="368"/>
        <end position="522"/>
    </location>
</feature>
<evidence type="ECO:0000313" key="5">
    <source>
        <dbReference type="EMBL" id="KIK62454.1"/>
    </source>
</evidence>
<keyword evidence="1 2" id="KW-0694">RNA-binding</keyword>
<feature type="region of interest" description="Disordered" evidence="3">
    <location>
        <begin position="9"/>
        <end position="46"/>
    </location>
</feature>
<name>A0A0D0CIF3_9AGAR</name>
<dbReference type="EMBL" id="KN834767">
    <property type="protein sequence ID" value="KIK62454.1"/>
    <property type="molecule type" value="Genomic_DNA"/>
</dbReference>
<dbReference type="OrthoDB" id="439993at2759"/>
<dbReference type="InterPro" id="IPR014886">
    <property type="entry name" value="La_xRRM"/>
</dbReference>
<feature type="region of interest" description="Disordered" evidence="3">
    <location>
        <begin position="328"/>
        <end position="366"/>
    </location>
</feature>
<dbReference type="Gene3D" id="3.30.70.330">
    <property type="match status" value="2"/>
</dbReference>
<feature type="domain" description="XRRM" evidence="4">
    <location>
        <begin position="543"/>
        <end position="694"/>
    </location>
</feature>
<feature type="compositionally biased region" description="Basic and acidic residues" evidence="3">
    <location>
        <begin position="711"/>
        <end position="736"/>
    </location>
</feature>
<evidence type="ECO:0000259" key="4">
    <source>
        <dbReference type="PROSITE" id="PS51939"/>
    </source>
</evidence>
<dbReference type="InterPro" id="IPR012677">
    <property type="entry name" value="Nucleotide-bd_a/b_plait_sf"/>
</dbReference>
<dbReference type="Pfam" id="PF19977">
    <property type="entry name" value="xRRM"/>
    <property type="match status" value="2"/>
</dbReference>
<dbReference type="GO" id="GO:1990904">
    <property type="term" value="C:ribonucleoprotein complex"/>
    <property type="evidence" value="ECO:0007669"/>
    <property type="project" value="UniProtKB-UniRule"/>
</dbReference>
<dbReference type="HOGENOM" id="CLU_022035_0_0_1"/>
<organism evidence="5 6">
    <name type="scientific">Collybiopsis luxurians FD-317 M1</name>
    <dbReference type="NCBI Taxonomy" id="944289"/>
    <lineage>
        <taxon>Eukaryota</taxon>
        <taxon>Fungi</taxon>
        <taxon>Dikarya</taxon>
        <taxon>Basidiomycota</taxon>
        <taxon>Agaricomycotina</taxon>
        <taxon>Agaricomycetes</taxon>
        <taxon>Agaricomycetidae</taxon>
        <taxon>Agaricales</taxon>
        <taxon>Marasmiineae</taxon>
        <taxon>Omphalotaceae</taxon>
        <taxon>Collybiopsis</taxon>
        <taxon>Collybiopsis luxurians</taxon>
    </lineage>
</organism>
<feature type="region of interest" description="Disordered" evidence="3">
    <location>
        <begin position="711"/>
        <end position="744"/>
    </location>
</feature>